<feature type="compositionally biased region" description="Low complexity" evidence="1">
    <location>
        <begin position="11"/>
        <end position="35"/>
    </location>
</feature>
<gene>
    <name evidence="3" type="ORF">Agabi119p4_7591</name>
</gene>
<dbReference type="SMART" id="SM00324">
    <property type="entry name" value="RhoGAP"/>
    <property type="match status" value="1"/>
</dbReference>
<dbReference type="CDD" id="cd00159">
    <property type="entry name" value="RhoGAP"/>
    <property type="match status" value="1"/>
</dbReference>
<accession>A0A8H7EZ26</accession>
<feature type="compositionally biased region" description="Acidic residues" evidence="1">
    <location>
        <begin position="505"/>
        <end position="515"/>
    </location>
</feature>
<dbReference type="PROSITE" id="PS50238">
    <property type="entry name" value="RHOGAP"/>
    <property type="match status" value="1"/>
</dbReference>
<dbReference type="InterPro" id="IPR000198">
    <property type="entry name" value="RhoGAP_dom"/>
</dbReference>
<evidence type="ECO:0000313" key="4">
    <source>
        <dbReference type="Proteomes" id="UP000629468"/>
    </source>
</evidence>
<feature type="compositionally biased region" description="Polar residues" evidence="1">
    <location>
        <begin position="1"/>
        <end position="10"/>
    </location>
</feature>
<evidence type="ECO:0000313" key="3">
    <source>
        <dbReference type="EMBL" id="KAF7768348.1"/>
    </source>
</evidence>
<dbReference type="SUPFAM" id="SSF52087">
    <property type="entry name" value="CRAL/TRIO domain"/>
    <property type="match status" value="1"/>
</dbReference>
<feature type="compositionally biased region" description="Low complexity" evidence="1">
    <location>
        <begin position="655"/>
        <end position="672"/>
    </location>
</feature>
<dbReference type="InterPro" id="IPR008936">
    <property type="entry name" value="Rho_GTPase_activation_prot"/>
</dbReference>
<reference evidence="3 4" key="1">
    <citation type="journal article" name="Sci. Rep.">
        <title>Telomere-to-telomere assembled and centromere annotated genomes of the two main subspecies of the button mushroom Agaricus bisporus reveal especially polymorphic chromosome ends.</title>
        <authorList>
            <person name="Sonnenberg A.S.M."/>
            <person name="Sedaghat-Telgerd N."/>
            <person name="Lavrijssen B."/>
            <person name="Ohm R.A."/>
            <person name="Hendrickx P.M."/>
            <person name="Scholtmeijer K."/>
            <person name="Baars J.J.P."/>
            <person name="van Peer A."/>
        </authorList>
    </citation>
    <scope>NUCLEOTIDE SEQUENCE [LARGE SCALE GENOMIC DNA]</scope>
    <source>
        <strain evidence="3 4">H119_p4</strain>
    </source>
</reference>
<name>A0A8H7EZ26_AGABI</name>
<sequence>MPPNPSLKQKLSNLSLAPSAPSAPSSSGPFSSWPLRGDKRKQLFTKLTPPWAKPLRSPLTHEYHEWEGIQGVMAKLIFQAGVDFETRPMVVINASALPDPNEVNYDLLLSRILSYLNLYVESDYTVVFFAAGGGHSPGWNWVWKAYRSLSRKYRKNLKQMYIVHPSFFTKMLFSLAGAIISPKFFRKIVHIATLSELAHVVPLTQIDIPPAVYRENAKYEDKITLPIPVRSSIFGVPLEELMGYHGEKGGIPRVVRDSIQFLRDSGLESEGLFRRSPSSAMLRAAQDAYDRGNVVSLNTFGDPFLAAVLIKKYLRDLPDPIFPEKLYPMILRCPSPTNGPSDMAAITYIRDVLFPELVPCAYILLSNVLHLMHEVSLRASVNKMDAHNLTIVLSPNLVKGSNPIRDSMMCLLDGPSAVLVSNMAQGSGGDGGTNEGATTLGMIIRVCIQRYFEVFDEVTDRNEPVPVNRVRVLNGEAEPQSNQTSSSPISGRRPVLPTHLSPREGEEEDADEDIDDTMLVMPIEPGFGPGKHKSNTSVQWARGVQASSSSSSPNSWKSKNQRGQSSSNGYRTSSPTSLSAHTNVSGAGSASPPYATMNKVKSNISIEGGAGTWSSRGGKRGSISIGRSSTGKSVGAGVEALGVTASGFFAPPDTSSPTSGRRSSTSTSPGTA</sequence>
<dbReference type="GO" id="GO:0005737">
    <property type="term" value="C:cytoplasm"/>
    <property type="evidence" value="ECO:0007669"/>
    <property type="project" value="TreeGrafter"/>
</dbReference>
<feature type="compositionally biased region" description="Low complexity" evidence="1">
    <location>
        <begin position="547"/>
        <end position="558"/>
    </location>
</feature>
<feature type="region of interest" description="Disordered" evidence="1">
    <location>
        <begin position="471"/>
        <end position="515"/>
    </location>
</feature>
<dbReference type="CDD" id="cd00170">
    <property type="entry name" value="SEC14"/>
    <property type="match status" value="1"/>
</dbReference>
<feature type="compositionally biased region" description="Low complexity" evidence="1">
    <location>
        <begin position="621"/>
        <end position="633"/>
    </location>
</feature>
<feature type="region of interest" description="Disordered" evidence="1">
    <location>
        <begin position="1"/>
        <end position="35"/>
    </location>
</feature>
<feature type="region of interest" description="Disordered" evidence="1">
    <location>
        <begin position="645"/>
        <end position="672"/>
    </location>
</feature>
<evidence type="ECO:0000259" key="2">
    <source>
        <dbReference type="PROSITE" id="PS50238"/>
    </source>
</evidence>
<dbReference type="SUPFAM" id="SSF48350">
    <property type="entry name" value="GTPase activation domain, GAP"/>
    <property type="match status" value="1"/>
</dbReference>
<feature type="compositionally biased region" description="Polar residues" evidence="1">
    <location>
        <begin position="479"/>
        <end position="489"/>
    </location>
</feature>
<feature type="domain" description="Rho-GAP" evidence="2">
    <location>
        <begin position="236"/>
        <end position="455"/>
    </location>
</feature>
<feature type="compositionally biased region" description="Polar residues" evidence="1">
    <location>
        <begin position="561"/>
        <end position="588"/>
    </location>
</feature>
<dbReference type="Pfam" id="PF13716">
    <property type="entry name" value="CRAL_TRIO_2"/>
    <property type="match status" value="1"/>
</dbReference>
<dbReference type="EMBL" id="JABXXO010000010">
    <property type="protein sequence ID" value="KAF7768348.1"/>
    <property type="molecule type" value="Genomic_DNA"/>
</dbReference>
<dbReference type="Gene3D" id="3.40.525.10">
    <property type="entry name" value="CRAL-TRIO lipid binding domain"/>
    <property type="match status" value="1"/>
</dbReference>
<protein>
    <recommendedName>
        <fullName evidence="2">Rho-GAP domain-containing protein</fullName>
    </recommendedName>
</protein>
<dbReference type="PANTHER" id="PTHR45808">
    <property type="entry name" value="RHO GTPASE-ACTIVATING PROTEIN 68F"/>
    <property type="match status" value="1"/>
</dbReference>
<dbReference type="InterPro" id="IPR036865">
    <property type="entry name" value="CRAL-TRIO_dom_sf"/>
</dbReference>
<comment type="caution">
    <text evidence="3">The sequence shown here is derived from an EMBL/GenBank/DDBJ whole genome shotgun (WGS) entry which is preliminary data.</text>
</comment>
<evidence type="ECO:0000256" key="1">
    <source>
        <dbReference type="SAM" id="MobiDB-lite"/>
    </source>
</evidence>
<dbReference type="GO" id="GO:0005096">
    <property type="term" value="F:GTPase activator activity"/>
    <property type="evidence" value="ECO:0007669"/>
    <property type="project" value="TreeGrafter"/>
</dbReference>
<dbReference type="Gene3D" id="1.10.555.10">
    <property type="entry name" value="Rho GTPase activation protein"/>
    <property type="match status" value="1"/>
</dbReference>
<feature type="region of interest" description="Disordered" evidence="1">
    <location>
        <begin position="541"/>
        <end position="633"/>
    </location>
</feature>
<dbReference type="GO" id="GO:0007264">
    <property type="term" value="P:small GTPase-mediated signal transduction"/>
    <property type="evidence" value="ECO:0007669"/>
    <property type="project" value="TreeGrafter"/>
</dbReference>
<proteinExistence type="predicted"/>
<dbReference type="InterPro" id="IPR001251">
    <property type="entry name" value="CRAL-TRIO_dom"/>
</dbReference>
<dbReference type="Pfam" id="PF00620">
    <property type="entry name" value="RhoGAP"/>
    <property type="match status" value="1"/>
</dbReference>
<dbReference type="AlphaFoldDB" id="A0A8H7EZ26"/>
<dbReference type="Proteomes" id="UP000629468">
    <property type="component" value="Unassembled WGS sequence"/>
</dbReference>
<organism evidence="3 4">
    <name type="scientific">Agaricus bisporus var. burnettii</name>
    <dbReference type="NCBI Taxonomy" id="192524"/>
    <lineage>
        <taxon>Eukaryota</taxon>
        <taxon>Fungi</taxon>
        <taxon>Dikarya</taxon>
        <taxon>Basidiomycota</taxon>
        <taxon>Agaricomycotina</taxon>
        <taxon>Agaricomycetes</taxon>
        <taxon>Agaricomycetidae</taxon>
        <taxon>Agaricales</taxon>
        <taxon>Agaricineae</taxon>
        <taxon>Agaricaceae</taxon>
        <taxon>Agaricus</taxon>
    </lineage>
</organism>
<dbReference type="PANTHER" id="PTHR45808:SF2">
    <property type="entry name" value="RHO GTPASE-ACTIVATING PROTEIN 68F"/>
    <property type="match status" value="1"/>
</dbReference>